<dbReference type="Proteomes" id="UP000054783">
    <property type="component" value="Unassembled WGS sequence"/>
</dbReference>
<dbReference type="AlphaFoldDB" id="A0A0V0ZAH3"/>
<comment type="caution">
    <text evidence="1">The sequence shown here is derived from an EMBL/GenBank/DDBJ whole genome shotgun (WGS) entry which is preliminary data.</text>
</comment>
<sequence>MELYQSRADTQIAGNIRVQAGQNYPDARHGFLFKSAVEPILCLETLQLHAGDVHMTVQERLHNVAEAHLRAFDISGWKVEIIFDVVRTTTPGWLACIPLAISLRKPRTSKPLICAQSPANRKALNKKSSTRNFGIFFCSFQKLPNKHQTLCCPAFTSNGLLNSTSRLYSKTKISTADPQTQFYAPMHASIVHTAAAYAVSILDFLFQ</sequence>
<keyword evidence="2" id="KW-1185">Reference proteome</keyword>
<evidence type="ECO:0000313" key="2">
    <source>
        <dbReference type="Proteomes" id="UP000054783"/>
    </source>
</evidence>
<dbReference type="EMBL" id="JYDQ01000271">
    <property type="protein sequence ID" value="KRY09504.1"/>
    <property type="molecule type" value="Genomic_DNA"/>
</dbReference>
<organism evidence="1 2">
    <name type="scientific">Trichinella patagoniensis</name>
    <dbReference type="NCBI Taxonomy" id="990121"/>
    <lineage>
        <taxon>Eukaryota</taxon>
        <taxon>Metazoa</taxon>
        <taxon>Ecdysozoa</taxon>
        <taxon>Nematoda</taxon>
        <taxon>Enoplea</taxon>
        <taxon>Dorylaimia</taxon>
        <taxon>Trichinellida</taxon>
        <taxon>Trichinellidae</taxon>
        <taxon>Trichinella</taxon>
    </lineage>
</organism>
<accession>A0A0V0ZAH3</accession>
<proteinExistence type="predicted"/>
<protein>
    <submittedName>
        <fullName evidence="1">Uncharacterized protein</fullName>
    </submittedName>
</protein>
<gene>
    <name evidence="1" type="ORF">T12_5518</name>
</gene>
<name>A0A0V0ZAH3_9BILA</name>
<reference evidence="1 2" key="1">
    <citation type="submission" date="2015-01" db="EMBL/GenBank/DDBJ databases">
        <title>Evolution of Trichinella species and genotypes.</title>
        <authorList>
            <person name="Korhonen P.K."/>
            <person name="Edoardo P."/>
            <person name="Giuseppe L.R."/>
            <person name="Gasser R.B."/>
        </authorList>
    </citation>
    <scope>NUCLEOTIDE SEQUENCE [LARGE SCALE GENOMIC DNA]</scope>
    <source>
        <strain evidence="1">ISS2496</strain>
    </source>
</reference>
<evidence type="ECO:0000313" key="1">
    <source>
        <dbReference type="EMBL" id="KRY09504.1"/>
    </source>
</evidence>